<evidence type="ECO:0000313" key="1">
    <source>
        <dbReference type="EMBL" id="QJD77856.1"/>
    </source>
</evidence>
<dbReference type="KEGG" id="srho:HH216_05015"/>
<gene>
    <name evidence="1" type="ORF">HH216_05015</name>
</gene>
<proteinExistence type="predicted"/>
<name>A0A7L5DHP8_9BACT</name>
<dbReference type="AlphaFoldDB" id="A0A7L5DHP8"/>
<accession>A0A7L5DHP8</accession>
<keyword evidence="2" id="KW-1185">Reference proteome</keyword>
<reference evidence="1 2" key="1">
    <citation type="submission" date="2020-04" db="EMBL/GenBank/DDBJ databases">
        <title>Genome sequencing of novel species.</title>
        <authorList>
            <person name="Heo J."/>
            <person name="Kim S.-J."/>
            <person name="Kim J.-S."/>
            <person name="Hong S.-B."/>
            <person name="Kwon S.-W."/>
        </authorList>
    </citation>
    <scope>NUCLEOTIDE SEQUENCE [LARGE SCALE GENOMIC DNA]</scope>
    <source>
        <strain evidence="1 2">CJU-R4</strain>
    </source>
</reference>
<evidence type="ECO:0000313" key="2">
    <source>
        <dbReference type="Proteomes" id="UP000501128"/>
    </source>
</evidence>
<protein>
    <submittedName>
        <fullName evidence="1">Uncharacterized protein</fullName>
    </submittedName>
</protein>
<dbReference type="EMBL" id="CP051677">
    <property type="protein sequence ID" value="QJD77856.1"/>
    <property type="molecule type" value="Genomic_DNA"/>
</dbReference>
<organism evidence="1 2">
    <name type="scientific">Spirosoma rhododendri</name>
    <dbReference type="NCBI Taxonomy" id="2728024"/>
    <lineage>
        <taxon>Bacteria</taxon>
        <taxon>Pseudomonadati</taxon>
        <taxon>Bacteroidota</taxon>
        <taxon>Cytophagia</taxon>
        <taxon>Cytophagales</taxon>
        <taxon>Cytophagaceae</taxon>
        <taxon>Spirosoma</taxon>
    </lineage>
</organism>
<dbReference type="RefSeq" id="WP_169549800.1">
    <property type="nucleotide sequence ID" value="NZ_CP051677.1"/>
</dbReference>
<dbReference type="Proteomes" id="UP000501128">
    <property type="component" value="Chromosome"/>
</dbReference>
<sequence>MQCTLQISDTKAAFFMELIESLDFVQVIADDSTAECEPSKEQLKAEIRQAVNEMNLVRKGKMKSRPVENLLDEL</sequence>